<sequence length="46" mass="5798">NFSLSIKRRRYHLNTTLPRSYIIYIYYYVLFFTTKTGEEIWICNWL</sequence>
<proteinExistence type="predicted"/>
<feature type="non-terminal residue" evidence="1">
    <location>
        <position position="1"/>
    </location>
</feature>
<gene>
    <name evidence="1" type="ORF">CISIN_1g042522mg</name>
</gene>
<dbReference type="AlphaFoldDB" id="A0A067DMC9"/>
<keyword evidence="2" id="KW-1185">Reference proteome</keyword>
<organism evidence="1 2">
    <name type="scientific">Citrus sinensis</name>
    <name type="common">Sweet orange</name>
    <name type="synonym">Citrus aurantium var. sinensis</name>
    <dbReference type="NCBI Taxonomy" id="2711"/>
    <lineage>
        <taxon>Eukaryota</taxon>
        <taxon>Viridiplantae</taxon>
        <taxon>Streptophyta</taxon>
        <taxon>Embryophyta</taxon>
        <taxon>Tracheophyta</taxon>
        <taxon>Spermatophyta</taxon>
        <taxon>Magnoliopsida</taxon>
        <taxon>eudicotyledons</taxon>
        <taxon>Gunneridae</taxon>
        <taxon>Pentapetalae</taxon>
        <taxon>rosids</taxon>
        <taxon>malvids</taxon>
        <taxon>Sapindales</taxon>
        <taxon>Rutaceae</taxon>
        <taxon>Aurantioideae</taxon>
        <taxon>Citrus</taxon>
    </lineage>
</organism>
<name>A0A067DMC9_CITSI</name>
<reference evidence="1 2" key="1">
    <citation type="submission" date="2014-04" db="EMBL/GenBank/DDBJ databases">
        <authorList>
            <consortium name="International Citrus Genome Consortium"/>
            <person name="Gmitter F."/>
            <person name="Chen C."/>
            <person name="Farmerie W."/>
            <person name="Harkins T."/>
            <person name="Desany B."/>
            <person name="Mohiuddin M."/>
            <person name="Kodira C."/>
            <person name="Borodovsky M."/>
            <person name="Lomsadze A."/>
            <person name="Burns P."/>
            <person name="Jenkins J."/>
            <person name="Prochnik S."/>
            <person name="Shu S."/>
            <person name="Chapman J."/>
            <person name="Pitluck S."/>
            <person name="Schmutz J."/>
            <person name="Rokhsar D."/>
        </authorList>
    </citation>
    <scope>NUCLEOTIDE SEQUENCE</scope>
</reference>
<evidence type="ECO:0000313" key="2">
    <source>
        <dbReference type="Proteomes" id="UP000027120"/>
    </source>
</evidence>
<protein>
    <submittedName>
        <fullName evidence="1">Uncharacterized protein</fullName>
    </submittedName>
</protein>
<dbReference type="Proteomes" id="UP000027120">
    <property type="component" value="Unassembled WGS sequence"/>
</dbReference>
<evidence type="ECO:0000313" key="1">
    <source>
        <dbReference type="EMBL" id="KDO42705.1"/>
    </source>
</evidence>
<accession>A0A067DMC9</accession>
<dbReference type="EMBL" id="KK785443">
    <property type="protein sequence ID" value="KDO42705.1"/>
    <property type="molecule type" value="Genomic_DNA"/>
</dbReference>